<evidence type="ECO:0000259" key="13">
    <source>
        <dbReference type="PROSITE" id="PS51918"/>
    </source>
</evidence>
<dbReference type="GO" id="GO:0030488">
    <property type="term" value="P:tRNA methylation"/>
    <property type="evidence" value="ECO:0007669"/>
    <property type="project" value="UniProtKB-UniRule"/>
</dbReference>
<keyword evidence="10 12" id="KW-0411">Iron-sulfur</keyword>
<feature type="binding site" evidence="12">
    <location>
        <position position="108"/>
    </location>
    <ligand>
        <name>[4Fe-4S] cluster</name>
        <dbReference type="ChEBI" id="CHEBI:49883"/>
        <note>4Fe-4S-S-AdoMet</note>
    </ligand>
</feature>
<dbReference type="SFLD" id="SFLDG01062">
    <property type="entry name" value="methyltransferase_(Class_A)"/>
    <property type="match status" value="1"/>
</dbReference>
<feature type="binding site" evidence="12">
    <location>
        <begin position="160"/>
        <end position="161"/>
    </location>
    <ligand>
        <name>S-adenosyl-L-methionine</name>
        <dbReference type="ChEBI" id="CHEBI:59789"/>
    </ligand>
</feature>
<dbReference type="GO" id="GO:0046872">
    <property type="term" value="F:metal ion binding"/>
    <property type="evidence" value="ECO:0007669"/>
    <property type="project" value="UniProtKB-KW"/>
</dbReference>
<feature type="binding site" evidence="12">
    <location>
        <position position="112"/>
    </location>
    <ligand>
        <name>[4Fe-4S] cluster</name>
        <dbReference type="ChEBI" id="CHEBI:49883"/>
        <note>4Fe-4S-S-AdoMet</note>
    </ligand>
</feature>
<dbReference type="SFLD" id="SFLDS00029">
    <property type="entry name" value="Radical_SAM"/>
    <property type="match status" value="1"/>
</dbReference>
<dbReference type="SFLD" id="SFLDF00275">
    <property type="entry name" value="adenosine_C2_methyltransferase"/>
    <property type="match status" value="1"/>
</dbReference>
<dbReference type="PROSITE" id="PS51918">
    <property type="entry name" value="RADICAL_SAM"/>
    <property type="match status" value="1"/>
</dbReference>
<dbReference type="AlphaFoldDB" id="A0A940ICJ1"/>
<dbReference type="SMART" id="SM00729">
    <property type="entry name" value="Elp3"/>
    <property type="match status" value="1"/>
</dbReference>
<keyword evidence="8 12" id="KW-0479">Metal-binding</keyword>
<evidence type="ECO:0000256" key="1">
    <source>
        <dbReference type="ARBA" id="ARBA00004496"/>
    </source>
</evidence>
<comment type="similarity">
    <text evidence="12">Belongs to the radical SAM superfamily. RlmN family.</text>
</comment>
<evidence type="ECO:0000313" key="15">
    <source>
        <dbReference type="Proteomes" id="UP000727857"/>
    </source>
</evidence>
<dbReference type="Gene3D" id="3.20.20.70">
    <property type="entry name" value="Aldolase class I"/>
    <property type="match status" value="1"/>
</dbReference>
<dbReference type="InterPro" id="IPR040072">
    <property type="entry name" value="Methyltransferase_A"/>
</dbReference>
<evidence type="ECO:0000256" key="4">
    <source>
        <dbReference type="ARBA" id="ARBA00022552"/>
    </source>
</evidence>
<organism evidence="14 15">
    <name type="scientific">Candidatus Stercoripulliclostridium pullicola</name>
    <dbReference type="NCBI Taxonomy" id="2840953"/>
    <lineage>
        <taxon>Bacteria</taxon>
        <taxon>Bacillati</taxon>
        <taxon>Bacillota</taxon>
        <taxon>Clostridia</taxon>
        <taxon>Eubacteriales</taxon>
        <taxon>Candidatus Stercoripulliclostridium</taxon>
    </lineage>
</organism>
<feature type="domain" description="Radical SAM core" evidence="13">
    <location>
        <begin position="94"/>
        <end position="329"/>
    </location>
</feature>
<feature type="active site" description="Proton acceptor" evidence="12">
    <location>
        <position position="88"/>
    </location>
</feature>
<protein>
    <recommendedName>
        <fullName evidence="12">Probable dual-specificity RNA methyltransferase RlmN</fullName>
        <ecNumber evidence="12">2.1.1.192</ecNumber>
    </recommendedName>
    <alternativeName>
        <fullName evidence="12">23S rRNA (adenine(2503)-C(2))-methyltransferase</fullName>
    </alternativeName>
    <alternativeName>
        <fullName evidence="12">23S rRNA m2A2503 methyltransferase</fullName>
    </alternativeName>
    <alternativeName>
        <fullName evidence="12">Ribosomal RNA large subunit methyltransferase N</fullName>
    </alternativeName>
    <alternativeName>
        <fullName evidence="12">tRNA (adenine(37)-C(2))-methyltransferase</fullName>
    </alternativeName>
    <alternativeName>
        <fullName evidence="12">tRNA m2A37 methyltransferase</fullName>
    </alternativeName>
</protein>
<dbReference type="EMBL" id="JADINF010000096">
    <property type="protein sequence ID" value="MBO8424119.1"/>
    <property type="molecule type" value="Genomic_DNA"/>
</dbReference>
<comment type="caution">
    <text evidence="14">The sequence shown here is derived from an EMBL/GenBank/DDBJ whole genome shotgun (WGS) entry which is preliminary data.</text>
</comment>
<dbReference type="PANTHER" id="PTHR30544:SF5">
    <property type="entry name" value="RADICAL SAM CORE DOMAIN-CONTAINING PROTEIN"/>
    <property type="match status" value="1"/>
</dbReference>
<comment type="catalytic activity">
    <reaction evidence="12">
        <text>adenosine(37) in tRNA + 2 reduced [2Fe-2S]-[ferredoxin] + 2 S-adenosyl-L-methionine = 2-methyladenosine(37) in tRNA + 5'-deoxyadenosine + L-methionine + 2 oxidized [2Fe-2S]-[ferredoxin] + S-adenosyl-L-homocysteine</text>
        <dbReference type="Rhea" id="RHEA:43332"/>
        <dbReference type="Rhea" id="RHEA-COMP:10000"/>
        <dbReference type="Rhea" id="RHEA-COMP:10001"/>
        <dbReference type="Rhea" id="RHEA-COMP:10162"/>
        <dbReference type="Rhea" id="RHEA-COMP:10485"/>
        <dbReference type="ChEBI" id="CHEBI:17319"/>
        <dbReference type="ChEBI" id="CHEBI:33737"/>
        <dbReference type="ChEBI" id="CHEBI:33738"/>
        <dbReference type="ChEBI" id="CHEBI:57844"/>
        <dbReference type="ChEBI" id="CHEBI:57856"/>
        <dbReference type="ChEBI" id="CHEBI:59789"/>
        <dbReference type="ChEBI" id="CHEBI:74411"/>
        <dbReference type="ChEBI" id="CHEBI:74497"/>
        <dbReference type="EC" id="2.1.1.192"/>
    </reaction>
</comment>
<dbReference type="InterPro" id="IPR007197">
    <property type="entry name" value="rSAM"/>
</dbReference>
<dbReference type="GO" id="GO:0019843">
    <property type="term" value="F:rRNA binding"/>
    <property type="evidence" value="ECO:0007669"/>
    <property type="project" value="UniProtKB-UniRule"/>
</dbReference>
<dbReference type="FunFam" id="3.20.20.70:FF:000014">
    <property type="entry name" value="Probable dual-specificity RNA methyltransferase RlmN"/>
    <property type="match status" value="1"/>
</dbReference>
<gene>
    <name evidence="12 14" type="primary">rlmN</name>
    <name evidence="14" type="ORF">IAB16_03800</name>
</gene>
<dbReference type="PIRSF" id="PIRSF006004">
    <property type="entry name" value="CHP00048"/>
    <property type="match status" value="1"/>
</dbReference>
<evidence type="ECO:0000256" key="2">
    <source>
        <dbReference type="ARBA" id="ARBA00022485"/>
    </source>
</evidence>
<dbReference type="Proteomes" id="UP000727857">
    <property type="component" value="Unassembled WGS sequence"/>
</dbReference>
<dbReference type="EC" id="2.1.1.192" evidence="12"/>
<evidence type="ECO:0000313" key="14">
    <source>
        <dbReference type="EMBL" id="MBO8424119.1"/>
    </source>
</evidence>
<keyword evidence="4 12" id="KW-0698">rRNA processing</keyword>
<comment type="subcellular location">
    <subcellularLocation>
        <location evidence="1 12">Cytoplasm</location>
    </subcellularLocation>
</comment>
<keyword evidence="11 12" id="KW-1015">Disulfide bond</keyword>
<reference evidence="14" key="1">
    <citation type="submission" date="2020-10" db="EMBL/GenBank/DDBJ databases">
        <authorList>
            <person name="Gilroy R."/>
        </authorList>
    </citation>
    <scope>NUCLEOTIDE SEQUENCE</scope>
    <source>
        <strain evidence="14">517</strain>
    </source>
</reference>
<proteinExistence type="inferred from homology"/>
<comment type="caution">
    <text evidence="12">Lacks conserved residue(s) required for the propagation of feature annotation.</text>
</comment>
<feature type="binding site" evidence="12">
    <location>
        <position position="115"/>
    </location>
    <ligand>
        <name>[4Fe-4S] cluster</name>
        <dbReference type="ChEBI" id="CHEBI:49883"/>
        <note>4Fe-4S-S-AdoMet</note>
    </ligand>
</feature>
<dbReference type="Pfam" id="PF04055">
    <property type="entry name" value="Radical_SAM"/>
    <property type="match status" value="1"/>
</dbReference>
<dbReference type="SUPFAM" id="SSF102114">
    <property type="entry name" value="Radical SAM enzymes"/>
    <property type="match status" value="1"/>
</dbReference>
<reference evidence="14" key="2">
    <citation type="journal article" date="2021" name="PeerJ">
        <title>Extensive microbial diversity within the chicken gut microbiome revealed by metagenomics and culture.</title>
        <authorList>
            <person name="Gilroy R."/>
            <person name="Ravi A."/>
            <person name="Getino M."/>
            <person name="Pursley I."/>
            <person name="Horton D.L."/>
            <person name="Alikhan N.F."/>
            <person name="Baker D."/>
            <person name="Gharbi K."/>
            <person name="Hall N."/>
            <person name="Watson M."/>
            <person name="Adriaenssens E.M."/>
            <person name="Foster-Nyarko E."/>
            <person name="Jarju S."/>
            <person name="Secka A."/>
            <person name="Antonio M."/>
            <person name="Oren A."/>
            <person name="Chaudhuri R.R."/>
            <person name="La Ragione R."/>
            <person name="Hildebrand F."/>
            <person name="Pallen M.J."/>
        </authorList>
    </citation>
    <scope>NUCLEOTIDE SEQUENCE</scope>
    <source>
        <strain evidence="14">517</strain>
    </source>
</reference>
<dbReference type="GO" id="GO:0000049">
    <property type="term" value="F:tRNA binding"/>
    <property type="evidence" value="ECO:0007669"/>
    <property type="project" value="UniProtKB-UniRule"/>
</dbReference>
<keyword evidence="3 12" id="KW-0963">Cytoplasm</keyword>
<feature type="binding site" evidence="12">
    <location>
        <begin position="215"/>
        <end position="217"/>
    </location>
    <ligand>
        <name>S-adenosyl-L-methionine</name>
        <dbReference type="ChEBI" id="CHEBI:59789"/>
    </ligand>
</feature>
<dbReference type="InterPro" id="IPR058240">
    <property type="entry name" value="rSAM_sf"/>
</dbReference>
<keyword evidence="5 12" id="KW-0489">Methyltransferase</keyword>
<evidence type="ECO:0000256" key="5">
    <source>
        <dbReference type="ARBA" id="ARBA00022603"/>
    </source>
</evidence>
<dbReference type="NCBIfam" id="TIGR00048">
    <property type="entry name" value="rRNA_mod_RlmN"/>
    <property type="match status" value="1"/>
</dbReference>
<keyword evidence="9 12" id="KW-0408">Iron</keyword>
<dbReference type="PANTHER" id="PTHR30544">
    <property type="entry name" value="23S RRNA METHYLTRANSFERASE"/>
    <property type="match status" value="1"/>
</dbReference>
<keyword evidence="2 12" id="KW-0004">4Fe-4S</keyword>
<feature type="active site" description="S-methylcysteine intermediate" evidence="12">
    <location>
        <position position="334"/>
    </location>
</feature>
<evidence type="ECO:0000256" key="12">
    <source>
        <dbReference type="HAMAP-Rule" id="MF_01849"/>
    </source>
</evidence>
<evidence type="ECO:0000256" key="8">
    <source>
        <dbReference type="ARBA" id="ARBA00022723"/>
    </source>
</evidence>
<accession>A0A940ICJ1</accession>
<dbReference type="Gene3D" id="1.10.150.530">
    <property type="match status" value="1"/>
</dbReference>
<sequence>MKLLQDLSFIEMKELAARYGEPAFRAEQLYSLAMRHKEFDEATNLPKKFTEALRKEYFATALEIVETYRGKDGAEKYLFALRDGNVIEGVYMPHNYGDTLCVSTQVGCRMGCVFCASGLNGLVRNLTAGEILAEVLAVNRLHGGTPDKRAITNVVLMGSGEPLDNYDNVTKFLRLVSDERGINISLRNISLSTCGLPDKIRALADSGLHVTLTVSLHAATDEKRSALLPVNRKYNIASVLEAVGYYFARTGRRIIFEYALAEGKNADAKSAEELAELVKGINCHVNLINLNYVRERGMRGIASGEIGEFMKILEKRGISVTLRRSMGNDIGGACGQLRVKYLKEKDATAAKNATCGEEE</sequence>
<dbReference type="GO" id="GO:0051539">
    <property type="term" value="F:4 iron, 4 sulfur cluster binding"/>
    <property type="evidence" value="ECO:0007669"/>
    <property type="project" value="UniProtKB-UniRule"/>
</dbReference>
<comment type="miscellaneous">
    <text evidence="12">Reaction proceeds by a ping-pong mechanism involving intermediate methylation of a conserved cysteine residue.</text>
</comment>
<evidence type="ECO:0000256" key="6">
    <source>
        <dbReference type="ARBA" id="ARBA00022679"/>
    </source>
</evidence>
<dbReference type="GO" id="GO:0005737">
    <property type="term" value="C:cytoplasm"/>
    <property type="evidence" value="ECO:0007669"/>
    <property type="project" value="UniProtKB-SubCell"/>
</dbReference>
<keyword evidence="7 12" id="KW-0949">S-adenosyl-L-methionine</keyword>
<comment type="catalytic activity">
    <reaction evidence="12">
        <text>adenosine(2503) in 23S rRNA + 2 reduced [2Fe-2S]-[ferredoxin] + 2 S-adenosyl-L-methionine = 2-methyladenosine(2503) in 23S rRNA + 5'-deoxyadenosine + L-methionine + 2 oxidized [2Fe-2S]-[ferredoxin] + S-adenosyl-L-homocysteine</text>
        <dbReference type="Rhea" id="RHEA:42916"/>
        <dbReference type="Rhea" id="RHEA-COMP:10000"/>
        <dbReference type="Rhea" id="RHEA-COMP:10001"/>
        <dbReference type="Rhea" id="RHEA-COMP:10152"/>
        <dbReference type="Rhea" id="RHEA-COMP:10282"/>
        <dbReference type="ChEBI" id="CHEBI:17319"/>
        <dbReference type="ChEBI" id="CHEBI:33737"/>
        <dbReference type="ChEBI" id="CHEBI:33738"/>
        <dbReference type="ChEBI" id="CHEBI:57844"/>
        <dbReference type="ChEBI" id="CHEBI:57856"/>
        <dbReference type="ChEBI" id="CHEBI:59789"/>
        <dbReference type="ChEBI" id="CHEBI:74411"/>
        <dbReference type="ChEBI" id="CHEBI:74497"/>
        <dbReference type="EC" id="2.1.1.192"/>
    </reaction>
</comment>
<comment type="function">
    <text evidence="12">Specifically methylates position 2 of adenine 2503 in 23S rRNA and position 2 of adenine 37 in tRNAs.</text>
</comment>
<evidence type="ECO:0000256" key="3">
    <source>
        <dbReference type="ARBA" id="ARBA00022490"/>
    </source>
</evidence>
<feature type="binding site" evidence="12">
    <location>
        <position position="192"/>
    </location>
    <ligand>
        <name>S-adenosyl-L-methionine</name>
        <dbReference type="ChEBI" id="CHEBI:59789"/>
    </ligand>
</feature>
<dbReference type="InterPro" id="IPR004383">
    <property type="entry name" value="rRNA_lsu_MTrfase_RlmN/Cfr"/>
</dbReference>
<dbReference type="GO" id="GO:0002935">
    <property type="term" value="F:tRNA (adenine(37)-C2)-methyltransferase activity"/>
    <property type="evidence" value="ECO:0007669"/>
    <property type="project" value="UniProtKB-UniRule"/>
</dbReference>
<name>A0A940ICJ1_9FIRM</name>
<keyword evidence="6 12" id="KW-0808">Transferase</keyword>
<dbReference type="InterPro" id="IPR027492">
    <property type="entry name" value="RNA_MTrfase_RlmN"/>
</dbReference>
<evidence type="ECO:0000256" key="10">
    <source>
        <dbReference type="ARBA" id="ARBA00023014"/>
    </source>
</evidence>
<dbReference type="InterPro" id="IPR013785">
    <property type="entry name" value="Aldolase_TIM"/>
</dbReference>
<dbReference type="GO" id="GO:0070040">
    <property type="term" value="F:rRNA (adenine(2503)-C2-)-methyltransferase activity"/>
    <property type="evidence" value="ECO:0007669"/>
    <property type="project" value="UniProtKB-UniRule"/>
</dbReference>
<evidence type="ECO:0000256" key="11">
    <source>
        <dbReference type="ARBA" id="ARBA00023157"/>
    </source>
</evidence>
<keyword evidence="12" id="KW-0819">tRNA processing</keyword>
<dbReference type="GO" id="GO:0070475">
    <property type="term" value="P:rRNA base methylation"/>
    <property type="evidence" value="ECO:0007669"/>
    <property type="project" value="UniProtKB-UniRule"/>
</dbReference>
<dbReference type="HAMAP" id="MF_01849">
    <property type="entry name" value="RNA_methyltr_RlmN"/>
    <property type="match status" value="1"/>
</dbReference>
<evidence type="ECO:0000256" key="9">
    <source>
        <dbReference type="ARBA" id="ARBA00023004"/>
    </source>
</evidence>
<evidence type="ECO:0000256" key="7">
    <source>
        <dbReference type="ARBA" id="ARBA00022691"/>
    </source>
</evidence>
<dbReference type="InterPro" id="IPR006638">
    <property type="entry name" value="Elp3/MiaA/NifB-like_rSAM"/>
</dbReference>
<feature type="binding site" evidence="12">
    <location>
        <position position="291"/>
    </location>
    <ligand>
        <name>S-adenosyl-L-methionine</name>
        <dbReference type="ChEBI" id="CHEBI:59789"/>
    </ligand>
</feature>
<comment type="cofactor">
    <cofactor evidence="12">
        <name>[4Fe-4S] cluster</name>
        <dbReference type="ChEBI" id="CHEBI:49883"/>
    </cofactor>
    <text evidence="12">Binds 1 [4Fe-4S] cluster. The cluster is coordinated with 3 cysteines and an exchangeable S-adenosyl-L-methionine.</text>
</comment>